<dbReference type="NCBIfam" id="TIGR01163">
    <property type="entry name" value="rpe"/>
    <property type="match status" value="1"/>
</dbReference>
<dbReference type="PIRSF" id="PIRSF001461">
    <property type="entry name" value="RPE"/>
    <property type="match status" value="1"/>
</dbReference>
<comment type="cofactor">
    <cofactor evidence="10">
        <name>a divalent metal cation</name>
        <dbReference type="ChEBI" id="CHEBI:60240"/>
    </cofactor>
    <text evidence="10">Binds 1 divalent metal cation per subunit.</text>
</comment>
<evidence type="ECO:0000256" key="9">
    <source>
        <dbReference type="ARBA" id="ARBA00023235"/>
    </source>
</evidence>
<dbReference type="GO" id="GO:0004750">
    <property type="term" value="F:D-ribulose-phosphate 3-epimerase activity"/>
    <property type="evidence" value="ECO:0007669"/>
    <property type="project" value="UniProtKB-EC"/>
</dbReference>
<evidence type="ECO:0000256" key="11">
    <source>
        <dbReference type="PIRNR" id="PIRNR001461"/>
    </source>
</evidence>
<evidence type="ECO:0000256" key="5">
    <source>
        <dbReference type="ARBA" id="ARBA00001954"/>
    </source>
</evidence>
<protein>
    <recommendedName>
        <fullName evidence="7 10">Ribulose-phosphate 3-epimerase</fullName>
        <ecNumber evidence="7 10">5.1.3.1</ecNumber>
    </recommendedName>
</protein>
<feature type="binding site" evidence="10">
    <location>
        <position position="72"/>
    </location>
    <ligand>
        <name>a divalent metal cation</name>
        <dbReference type="ChEBI" id="CHEBI:60240"/>
    </ligand>
</feature>
<evidence type="ECO:0000256" key="10">
    <source>
        <dbReference type="HAMAP-Rule" id="MF_02227"/>
    </source>
</evidence>
<comment type="caution">
    <text evidence="10">Lacks conserved residue(s) required for the propagation of feature annotation.</text>
</comment>
<dbReference type="Gene3D" id="3.20.20.70">
    <property type="entry name" value="Aldolase class I"/>
    <property type="match status" value="1"/>
</dbReference>
<dbReference type="InterPro" id="IPR026019">
    <property type="entry name" value="Ribul_P_3_epim"/>
</dbReference>
<dbReference type="PROSITE" id="PS01085">
    <property type="entry name" value="RIBUL_P_3_EPIMER_1"/>
    <property type="match status" value="1"/>
</dbReference>
<proteinExistence type="inferred from homology"/>
<feature type="binding site" evidence="10">
    <location>
        <begin position="148"/>
        <end position="151"/>
    </location>
    <ligand>
        <name>substrate</name>
    </ligand>
</feature>
<keyword evidence="10 11" id="KW-0119">Carbohydrate metabolism</keyword>
<dbReference type="EC" id="5.1.3.1" evidence="7 10"/>
<feature type="binding site" evidence="10">
    <location>
        <position position="39"/>
    </location>
    <ligand>
        <name>a divalent metal cation</name>
        <dbReference type="ChEBI" id="CHEBI:60240"/>
    </ligand>
</feature>
<organism evidence="12 13">
    <name type="scientific">Simkania negevensis</name>
    <dbReference type="NCBI Taxonomy" id="83561"/>
    <lineage>
        <taxon>Bacteria</taxon>
        <taxon>Pseudomonadati</taxon>
        <taxon>Chlamydiota</taxon>
        <taxon>Chlamydiia</taxon>
        <taxon>Parachlamydiales</taxon>
        <taxon>Simkaniaceae</taxon>
        <taxon>Simkania</taxon>
    </lineage>
</organism>
<feature type="binding site" evidence="10">
    <location>
        <position position="14"/>
    </location>
    <ligand>
        <name>substrate</name>
    </ligand>
</feature>
<name>A0ABS3ARM1_9BACT</name>
<evidence type="ECO:0000256" key="2">
    <source>
        <dbReference type="ARBA" id="ARBA00001936"/>
    </source>
</evidence>
<dbReference type="EMBL" id="JAFITR010000125">
    <property type="protein sequence ID" value="MBN4067376.1"/>
    <property type="molecule type" value="Genomic_DNA"/>
</dbReference>
<dbReference type="InterPro" id="IPR000056">
    <property type="entry name" value="Ribul_P_3_epim-like"/>
</dbReference>
<feature type="active site" description="Proton acceptor" evidence="10">
    <location>
        <position position="41"/>
    </location>
</feature>
<comment type="cofactor">
    <cofactor evidence="5">
        <name>Fe(2+)</name>
        <dbReference type="ChEBI" id="CHEBI:29033"/>
    </cofactor>
</comment>
<feature type="binding site" evidence="10">
    <location>
        <begin position="181"/>
        <end position="183"/>
    </location>
    <ligand>
        <name>substrate</name>
    </ligand>
</feature>
<accession>A0ABS3ARM1</accession>
<comment type="cofactor">
    <cofactor evidence="3">
        <name>Co(2+)</name>
        <dbReference type="ChEBI" id="CHEBI:48828"/>
    </cofactor>
</comment>
<evidence type="ECO:0000313" key="13">
    <source>
        <dbReference type="Proteomes" id="UP000722121"/>
    </source>
</evidence>
<feature type="binding site" evidence="10">
    <location>
        <position position="181"/>
    </location>
    <ligand>
        <name>a divalent metal cation</name>
        <dbReference type="ChEBI" id="CHEBI:60240"/>
    </ligand>
</feature>
<evidence type="ECO:0000256" key="1">
    <source>
        <dbReference type="ARBA" id="ARBA00001782"/>
    </source>
</evidence>
<keyword evidence="8 10" id="KW-0479">Metal-binding</keyword>
<comment type="catalytic activity">
    <reaction evidence="1 10 11">
        <text>D-ribulose 5-phosphate = D-xylulose 5-phosphate</text>
        <dbReference type="Rhea" id="RHEA:13677"/>
        <dbReference type="ChEBI" id="CHEBI:57737"/>
        <dbReference type="ChEBI" id="CHEBI:58121"/>
        <dbReference type="EC" id="5.1.3.1"/>
    </reaction>
</comment>
<comment type="caution">
    <text evidence="12">The sequence shown here is derived from an EMBL/GenBank/DDBJ whole genome shotgun (WGS) entry which is preliminary data.</text>
</comment>
<sequence>MTKSEQAKKIIAPSILAADFGRLADETKRCEDAGADRIHIDVMDGHFVKNFTLGPRAVAAINGATELFLEVHIMIYNPFDYIERFVEAGADMIIFHVEATEDVADILQFIHTCNIKAGLALNPETSLSMALKYLGQCDQLLLMTVNPGFGGQPFIPEVLDKIQLAREQCQQNAIQLDIEVDGGITFDTAKQCTDAGANVLTSGTYLFKEKNMQKAIEQMRNL</sequence>
<evidence type="ECO:0000256" key="7">
    <source>
        <dbReference type="ARBA" id="ARBA00013188"/>
    </source>
</evidence>
<comment type="pathway">
    <text evidence="10">Carbohydrate degradation.</text>
</comment>
<evidence type="ECO:0000256" key="6">
    <source>
        <dbReference type="ARBA" id="ARBA00009541"/>
    </source>
</evidence>
<keyword evidence="13" id="KW-1185">Reference proteome</keyword>
<reference evidence="12 13" key="1">
    <citation type="submission" date="2021-02" db="EMBL/GenBank/DDBJ databases">
        <title>Activity-based single-cell genomes from oceanic crustal fluid captures similar information to metagenomic and metatranscriptomic surveys with orders of magnitude less sampling.</title>
        <authorList>
            <person name="D'Angelo T.S."/>
            <person name="Orcutt B.N."/>
        </authorList>
    </citation>
    <scope>NUCLEOTIDE SEQUENCE [LARGE SCALE GENOMIC DNA]</scope>
    <source>
        <strain evidence="12">AH-315-G07</strain>
    </source>
</reference>
<feature type="active site" description="Proton donor" evidence="10">
    <location>
        <position position="181"/>
    </location>
</feature>
<comment type="cofactor">
    <cofactor evidence="4">
        <name>Zn(2+)</name>
        <dbReference type="ChEBI" id="CHEBI:29105"/>
    </cofactor>
</comment>
<dbReference type="Pfam" id="PF00834">
    <property type="entry name" value="Ribul_P_3_epim"/>
    <property type="match status" value="1"/>
</dbReference>
<evidence type="ECO:0000256" key="8">
    <source>
        <dbReference type="ARBA" id="ARBA00022723"/>
    </source>
</evidence>
<feature type="binding site" evidence="10">
    <location>
        <position position="41"/>
    </location>
    <ligand>
        <name>a divalent metal cation</name>
        <dbReference type="ChEBI" id="CHEBI:60240"/>
    </ligand>
</feature>
<dbReference type="InterPro" id="IPR013785">
    <property type="entry name" value="Aldolase_TIM"/>
</dbReference>
<dbReference type="InterPro" id="IPR011060">
    <property type="entry name" value="RibuloseP-bd_barrel"/>
</dbReference>
<gene>
    <name evidence="10 12" type="primary">rpe</name>
    <name evidence="12" type="ORF">JYU14_04765</name>
</gene>
<dbReference type="PANTHER" id="PTHR11749">
    <property type="entry name" value="RIBULOSE-5-PHOSPHATE-3-EPIMERASE"/>
    <property type="match status" value="1"/>
</dbReference>
<evidence type="ECO:0000256" key="4">
    <source>
        <dbReference type="ARBA" id="ARBA00001947"/>
    </source>
</evidence>
<dbReference type="Proteomes" id="UP000722121">
    <property type="component" value="Unassembled WGS sequence"/>
</dbReference>
<evidence type="ECO:0000256" key="3">
    <source>
        <dbReference type="ARBA" id="ARBA00001941"/>
    </source>
</evidence>
<feature type="binding site" evidence="10">
    <location>
        <position position="72"/>
    </location>
    <ligand>
        <name>substrate</name>
    </ligand>
</feature>
<dbReference type="HAMAP" id="MF_02227">
    <property type="entry name" value="RPE"/>
    <property type="match status" value="1"/>
</dbReference>
<comment type="cofactor">
    <cofactor evidence="2">
        <name>Mn(2+)</name>
        <dbReference type="ChEBI" id="CHEBI:29035"/>
    </cofactor>
</comment>
<dbReference type="CDD" id="cd00429">
    <property type="entry name" value="RPE"/>
    <property type="match status" value="1"/>
</dbReference>
<comment type="function">
    <text evidence="10">Catalyzes the reversible epimerization of D-ribulose 5-phosphate to D-xylulose 5-phosphate.</text>
</comment>
<dbReference type="PROSITE" id="PS01086">
    <property type="entry name" value="RIBUL_P_3_EPIMER_2"/>
    <property type="match status" value="1"/>
</dbReference>
<dbReference type="NCBIfam" id="NF004076">
    <property type="entry name" value="PRK05581.1-4"/>
    <property type="match status" value="1"/>
</dbReference>
<keyword evidence="9 10" id="KW-0413">Isomerase</keyword>
<evidence type="ECO:0000313" key="12">
    <source>
        <dbReference type="EMBL" id="MBN4067376.1"/>
    </source>
</evidence>
<dbReference type="SUPFAM" id="SSF51366">
    <property type="entry name" value="Ribulose-phoshate binding barrel"/>
    <property type="match status" value="1"/>
</dbReference>
<comment type="similarity">
    <text evidence="6 10 11">Belongs to the ribulose-phosphate 3-epimerase family.</text>
</comment>